<name>A0ABN8IJL5_9NEOP</name>
<evidence type="ECO:0000256" key="1">
    <source>
        <dbReference type="SAM" id="MobiDB-lite"/>
    </source>
</evidence>
<proteinExistence type="predicted"/>
<feature type="non-terminal residue" evidence="2">
    <location>
        <position position="178"/>
    </location>
</feature>
<accession>A0ABN8IJL5</accession>
<reference evidence="2" key="1">
    <citation type="submission" date="2022-03" db="EMBL/GenBank/DDBJ databases">
        <authorList>
            <person name="Martin H S."/>
        </authorList>
    </citation>
    <scope>NUCLEOTIDE SEQUENCE</scope>
</reference>
<keyword evidence="3" id="KW-1185">Reference proteome</keyword>
<dbReference type="Proteomes" id="UP000837857">
    <property type="component" value="Chromosome 23"/>
</dbReference>
<sequence length="178" mass="19410">MSGETSGATPPSAHPRRARGGYTPSWRAKGTPNPPQQNTLAGGKKSKLDARTHQGESRFRIPGLLFHAAISRANQSIMGLVPALNDLRNVVINFDKGLLGTFAPLARKANGPQAATAFPRPPPVSQPGAKNEEREEEKWPMIRANFPGRTYIGQTLEDPGPRYIAAGGTFYQFFYKRV</sequence>
<feature type="region of interest" description="Disordered" evidence="1">
    <location>
        <begin position="112"/>
        <end position="137"/>
    </location>
</feature>
<organism evidence="2 3">
    <name type="scientific">Iphiclides podalirius</name>
    <name type="common">scarce swallowtail</name>
    <dbReference type="NCBI Taxonomy" id="110791"/>
    <lineage>
        <taxon>Eukaryota</taxon>
        <taxon>Metazoa</taxon>
        <taxon>Ecdysozoa</taxon>
        <taxon>Arthropoda</taxon>
        <taxon>Hexapoda</taxon>
        <taxon>Insecta</taxon>
        <taxon>Pterygota</taxon>
        <taxon>Neoptera</taxon>
        <taxon>Endopterygota</taxon>
        <taxon>Lepidoptera</taxon>
        <taxon>Glossata</taxon>
        <taxon>Ditrysia</taxon>
        <taxon>Papilionoidea</taxon>
        <taxon>Papilionidae</taxon>
        <taxon>Papilioninae</taxon>
        <taxon>Iphiclides</taxon>
    </lineage>
</organism>
<gene>
    <name evidence="2" type="ORF">IPOD504_LOCUS9785</name>
</gene>
<evidence type="ECO:0000313" key="2">
    <source>
        <dbReference type="EMBL" id="CAH2056606.1"/>
    </source>
</evidence>
<dbReference type="EMBL" id="OW152835">
    <property type="protein sequence ID" value="CAH2056606.1"/>
    <property type="molecule type" value="Genomic_DNA"/>
</dbReference>
<protein>
    <submittedName>
        <fullName evidence="2">Uncharacterized protein</fullName>
    </submittedName>
</protein>
<feature type="region of interest" description="Disordered" evidence="1">
    <location>
        <begin position="1"/>
        <end position="54"/>
    </location>
</feature>
<evidence type="ECO:0000313" key="3">
    <source>
        <dbReference type="Proteomes" id="UP000837857"/>
    </source>
</evidence>